<keyword evidence="1" id="KW-0472">Membrane</keyword>
<proteinExistence type="predicted"/>
<feature type="transmembrane region" description="Helical" evidence="1">
    <location>
        <begin position="231"/>
        <end position="252"/>
    </location>
</feature>
<evidence type="ECO:0000256" key="1">
    <source>
        <dbReference type="SAM" id="Phobius"/>
    </source>
</evidence>
<evidence type="ECO:0000313" key="3">
    <source>
        <dbReference type="Proteomes" id="UP000230842"/>
    </source>
</evidence>
<organism evidence="2 3">
    <name type="scientific">Mumia flava</name>
    <dbReference type="NCBI Taxonomy" id="1348852"/>
    <lineage>
        <taxon>Bacteria</taxon>
        <taxon>Bacillati</taxon>
        <taxon>Actinomycetota</taxon>
        <taxon>Actinomycetes</taxon>
        <taxon>Propionibacteriales</taxon>
        <taxon>Nocardioidaceae</taxon>
        <taxon>Mumia</taxon>
    </lineage>
</organism>
<feature type="transmembrane region" description="Helical" evidence="1">
    <location>
        <begin position="264"/>
        <end position="284"/>
    </location>
</feature>
<gene>
    <name evidence="2" type="ORF">CLV56_2829</name>
</gene>
<sequence>MLPGMSSVDPNWLPSTLAQSTAALVAIVGGFLVGRLVSLAGEATALAHRLDELDERRRLRAAALLEVHRERLDVSEQWFREHHLEDFVRAEGAVDVDAAVESFIPLGSSAAEMRPYAATLADAVREAFDLIRQLYPAPKLPPRKFPHAVDELAGVPQDVYEQVAGRLIDQRRSRVLPFQAMISSPRGDVIYRRQDARIAREEELRAEVTMLEAERVLLDDQRSRMARPEGVRGGLIVLGLFAALGVVFPMIVMSLRPVPSGPGVRVSLILAFVVGFVALTGYMVSQVRTLRTRAAPATAD</sequence>
<name>A0A0B2BW59_9ACTN</name>
<comment type="caution">
    <text evidence="2">The sequence shown here is derived from an EMBL/GenBank/DDBJ whole genome shotgun (WGS) entry which is preliminary data.</text>
</comment>
<dbReference type="AlphaFoldDB" id="A0A0B2BW59"/>
<feature type="transmembrane region" description="Helical" evidence="1">
    <location>
        <begin position="12"/>
        <end position="33"/>
    </location>
</feature>
<keyword evidence="1" id="KW-1133">Transmembrane helix</keyword>
<dbReference type="OrthoDB" id="2881855at2"/>
<accession>A0A0B2BW59</accession>
<reference evidence="2 3" key="1">
    <citation type="submission" date="2017-11" db="EMBL/GenBank/DDBJ databases">
        <title>Genomic Encyclopedia of Archaeal and Bacterial Type Strains, Phase II (KMG-II): From Individual Species to Whole Genera.</title>
        <authorList>
            <person name="Goeker M."/>
        </authorList>
    </citation>
    <scope>NUCLEOTIDE SEQUENCE [LARGE SCALE GENOMIC DNA]</scope>
    <source>
        <strain evidence="2 3">DSM 27763</strain>
    </source>
</reference>
<evidence type="ECO:0000313" key="2">
    <source>
        <dbReference type="EMBL" id="PJJ58578.1"/>
    </source>
</evidence>
<keyword evidence="3" id="KW-1185">Reference proteome</keyword>
<protein>
    <submittedName>
        <fullName evidence="2">Uncharacterized protein</fullName>
    </submittedName>
</protein>
<dbReference type="EMBL" id="PGEZ01000001">
    <property type="protein sequence ID" value="PJJ58578.1"/>
    <property type="molecule type" value="Genomic_DNA"/>
</dbReference>
<dbReference type="RefSeq" id="WP_100414985.1">
    <property type="nucleotide sequence ID" value="NZ_PGEZ01000001.1"/>
</dbReference>
<dbReference type="Proteomes" id="UP000230842">
    <property type="component" value="Unassembled WGS sequence"/>
</dbReference>
<keyword evidence="1" id="KW-0812">Transmembrane</keyword>